<proteinExistence type="predicted"/>
<organism evidence="1 2">
    <name type="scientific">Trapa natans</name>
    <name type="common">Water chestnut</name>
    <dbReference type="NCBI Taxonomy" id="22666"/>
    <lineage>
        <taxon>Eukaryota</taxon>
        <taxon>Viridiplantae</taxon>
        <taxon>Streptophyta</taxon>
        <taxon>Embryophyta</taxon>
        <taxon>Tracheophyta</taxon>
        <taxon>Spermatophyta</taxon>
        <taxon>Magnoliopsida</taxon>
        <taxon>eudicotyledons</taxon>
        <taxon>Gunneridae</taxon>
        <taxon>Pentapetalae</taxon>
        <taxon>rosids</taxon>
        <taxon>malvids</taxon>
        <taxon>Myrtales</taxon>
        <taxon>Lythraceae</taxon>
        <taxon>Trapa</taxon>
    </lineage>
</organism>
<dbReference type="EMBL" id="JAXQNO010000007">
    <property type="protein sequence ID" value="KAK4793840.1"/>
    <property type="molecule type" value="Genomic_DNA"/>
</dbReference>
<gene>
    <name evidence="1" type="ORF">SAY86_011834</name>
</gene>
<evidence type="ECO:0000313" key="1">
    <source>
        <dbReference type="EMBL" id="KAK4793840.1"/>
    </source>
</evidence>
<dbReference type="AlphaFoldDB" id="A0AAN7MC22"/>
<comment type="caution">
    <text evidence="1">The sequence shown here is derived from an EMBL/GenBank/DDBJ whole genome shotgun (WGS) entry which is preliminary data.</text>
</comment>
<dbReference type="Proteomes" id="UP001346149">
    <property type="component" value="Unassembled WGS sequence"/>
</dbReference>
<reference evidence="1 2" key="1">
    <citation type="journal article" date="2023" name="Hortic Res">
        <title>Pangenome of water caltrop reveals structural variations and asymmetric subgenome divergence after allopolyploidization.</title>
        <authorList>
            <person name="Zhang X."/>
            <person name="Chen Y."/>
            <person name="Wang L."/>
            <person name="Yuan Y."/>
            <person name="Fang M."/>
            <person name="Shi L."/>
            <person name="Lu R."/>
            <person name="Comes H.P."/>
            <person name="Ma Y."/>
            <person name="Chen Y."/>
            <person name="Huang G."/>
            <person name="Zhou Y."/>
            <person name="Zheng Z."/>
            <person name="Qiu Y."/>
        </authorList>
    </citation>
    <scope>NUCLEOTIDE SEQUENCE [LARGE SCALE GENOMIC DNA]</scope>
    <source>
        <strain evidence="1">F231</strain>
    </source>
</reference>
<sequence length="142" mass="16116">MCIDHSFAGFYEVCSHKKVETVLVSATSGAVCQLSRQLARLHGCYVVRFRPGLNSSCPEHPFCHVLYYCPFKPQFTPQRLLGFPMQGFPQSHYLRLFLQFVEHTVHHYRKGNITTYIEDLSEGLKSSPASFISLLSSKNAIS</sequence>
<accession>A0AAN7MC22</accession>
<name>A0AAN7MC22_TRANT</name>
<dbReference type="PANTHER" id="PTHR43205">
    <property type="entry name" value="PROSTAGLANDIN REDUCTASE"/>
    <property type="match status" value="1"/>
</dbReference>
<evidence type="ECO:0000313" key="2">
    <source>
        <dbReference type="Proteomes" id="UP001346149"/>
    </source>
</evidence>
<dbReference type="Gene3D" id="3.40.50.720">
    <property type="entry name" value="NAD(P)-binding Rossmann-like Domain"/>
    <property type="match status" value="2"/>
</dbReference>
<keyword evidence="2" id="KW-1185">Reference proteome</keyword>
<dbReference type="Gene3D" id="3.90.180.10">
    <property type="entry name" value="Medium-chain alcohol dehydrogenases, catalytic domain"/>
    <property type="match status" value="1"/>
</dbReference>
<protein>
    <submittedName>
        <fullName evidence="1">Uncharacterized protein</fullName>
    </submittedName>
</protein>
<dbReference type="GO" id="GO:0016628">
    <property type="term" value="F:oxidoreductase activity, acting on the CH-CH group of donors, NAD or NADP as acceptor"/>
    <property type="evidence" value="ECO:0007669"/>
    <property type="project" value="InterPro"/>
</dbReference>
<dbReference type="PANTHER" id="PTHR43205:SF35">
    <property type="entry name" value="ZINC-BINDING DEHYDROGENASE FAMILY PROTEIN"/>
    <property type="match status" value="1"/>
</dbReference>
<dbReference type="InterPro" id="IPR045010">
    <property type="entry name" value="MDR_fam"/>
</dbReference>